<keyword evidence="2" id="KW-1185">Reference proteome</keyword>
<accession>A0A3B0CYJ3</accession>
<dbReference type="InterPro" id="IPR036289">
    <property type="entry name" value="YfhH"/>
</dbReference>
<proteinExistence type="predicted"/>
<gene>
    <name evidence="1" type="ORF">D7M11_01855</name>
</gene>
<comment type="caution">
    <text evidence="1">The sequence shown here is derived from an EMBL/GenBank/DDBJ whole genome shotgun (WGS) entry which is preliminary data.</text>
</comment>
<dbReference type="Gene3D" id="2.30.30.340">
    <property type="entry name" value="Hypothetical protein YfhH like domains"/>
    <property type="match status" value="1"/>
</dbReference>
<dbReference type="Pfam" id="PF08838">
    <property type="entry name" value="DUF1811"/>
    <property type="match status" value="1"/>
</dbReference>
<dbReference type="RefSeq" id="WP_120745433.1">
    <property type="nucleotide sequence ID" value="NZ_RBAH01000001.1"/>
</dbReference>
<name>A0A3B0CYJ3_9BACL</name>
<reference evidence="1 2" key="1">
    <citation type="journal article" date="2007" name="Int. J. Syst. Evol. Microbiol.">
        <title>Paenibacillus ginsengarvi sp. nov., isolated from soil from ginseng cultivation.</title>
        <authorList>
            <person name="Yoon M.H."/>
            <person name="Ten L.N."/>
            <person name="Im W.T."/>
        </authorList>
    </citation>
    <scope>NUCLEOTIDE SEQUENCE [LARGE SCALE GENOMIC DNA]</scope>
    <source>
        <strain evidence="1 2">KCTC 13059</strain>
    </source>
</reference>
<dbReference type="OrthoDB" id="2353288at2"/>
<evidence type="ECO:0000313" key="1">
    <source>
        <dbReference type="EMBL" id="RKN86726.1"/>
    </source>
</evidence>
<dbReference type="EMBL" id="RBAH01000001">
    <property type="protein sequence ID" value="RKN86726.1"/>
    <property type="molecule type" value="Genomic_DNA"/>
</dbReference>
<dbReference type="Proteomes" id="UP000282311">
    <property type="component" value="Unassembled WGS sequence"/>
</dbReference>
<dbReference type="InterPro" id="IPR014938">
    <property type="entry name" value="YfhH-like"/>
</dbReference>
<dbReference type="AlphaFoldDB" id="A0A3B0CYJ3"/>
<sequence>MKRFGEMSADELHAEIRKLEEQKRRAEFPSQVEMLEQKIWMAKSYGLSGMAFQPGTYAVVGRSEPFVLDYVNGVMAWGRMGEEKEASFPIAMLVHTS</sequence>
<dbReference type="Gene3D" id="1.10.287.880">
    <property type="entry name" value="Hypothetical protein YfhH domain"/>
    <property type="match status" value="1"/>
</dbReference>
<organism evidence="1 2">
    <name type="scientific">Paenibacillus ginsengarvi</name>
    <dbReference type="NCBI Taxonomy" id="400777"/>
    <lineage>
        <taxon>Bacteria</taxon>
        <taxon>Bacillati</taxon>
        <taxon>Bacillota</taxon>
        <taxon>Bacilli</taxon>
        <taxon>Bacillales</taxon>
        <taxon>Paenibacillaceae</taxon>
        <taxon>Paenibacillus</taxon>
    </lineage>
</organism>
<protein>
    <submittedName>
        <fullName evidence="1">DUF1811 family protein</fullName>
    </submittedName>
</protein>
<dbReference type="SUPFAM" id="SSF101697">
    <property type="entry name" value="Hypothetical protein YfhH"/>
    <property type="match status" value="1"/>
</dbReference>
<evidence type="ECO:0000313" key="2">
    <source>
        <dbReference type="Proteomes" id="UP000282311"/>
    </source>
</evidence>